<dbReference type="EMBL" id="UZAL01028657">
    <property type="protein sequence ID" value="VDP42752.1"/>
    <property type="molecule type" value="Genomic_DNA"/>
</dbReference>
<evidence type="ECO:0000313" key="2">
    <source>
        <dbReference type="Proteomes" id="UP000269396"/>
    </source>
</evidence>
<dbReference type="AlphaFoldDB" id="A0A3P8CUZ7"/>
<proteinExistence type="predicted"/>
<gene>
    <name evidence="1" type="ORF">SMTD_LOCUS8058</name>
</gene>
<sequence length="64" mass="7841">MINFTQCHFLFRRTLYSTCYQTRIAIRWFTIRLVGRGPTVRLRFIIIYTHGVPTVHFKRKFTFN</sequence>
<keyword evidence="2" id="KW-1185">Reference proteome</keyword>
<evidence type="ECO:0000313" key="1">
    <source>
        <dbReference type="EMBL" id="VDP42752.1"/>
    </source>
</evidence>
<protein>
    <submittedName>
        <fullName evidence="1">Uncharacterized protein</fullName>
    </submittedName>
</protein>
<dbReference type="Proteomes" id="UP000269396">
    <property type="component" value="Unassembled WGS sequence"/>
</dbReference>
<reference evidence="1 2" key="1">
    <citation type="submission" date="2018-11" db="EMBL/GenBank/DDBJ databases">
        <authorList>
            <consortium name="Pathogen Informatics"/>
        </authorList>
    </citation>
    <scope>NUCLEOTIDE SEQUENCE [LARGE SCALE GENOMIC DNA]</scope>
    <source>
        <strain>Denwood</strain>
        <strain evidence="2">Zambia</strain>
    </source>
</reference>
<name>A0A3P8CUZ7_9TREM</name>
<organism evidence="1 2">
    <name type="scientific">Schistosoma mattheei</name>
    <dbReference type="NCBI Taxonomy" id="31246"/>
    <lineage>
        <taxon>Eukaryota</taxon>
        <taxon>Metazoa</taxon>
        <taxon>Spiralia</taxon>
        <taxon>Lophotrochozoa</taxon>
        <taxon>Platyhelminthes</taxon>
        <taxon>Trematoda</taxon>
        <taxon>Digenea</taxon>
        <taxon>Strigeidida</taxon>
        <taxon>Schistosomatoidea</taxon>
        <taxon>Schistosomatidae</taxon>
        <taxon>Schistosoma</taxon>
    </lineage>
</organism>
<accession>A0A3P8CUZ7</accession>